<evidence type="ECO:0000313" key="2">
    <source>
        <dbReference type="Proteomes" id="UP000029273"/>
    </source>
</evidence>
<dbReference type="OrthoDB" id="7064624at2"/>
<dbReference type="Proteomes" id="UP000029273">
    <property type="component" value="Unassembled WGS sequence"/>
</dbReference>
<reference evidence="1 2" key="1">
    <citation type="journal article" date="2014" name="Genome Announc.">
        <title>Draft Genome Sequence of the Iron-Oxidizing, Acidophilic, and Halotolerant 'Thiobacillus prosperus' Type Strain DSM 5130.</title>
        <authorList>
            <person name="Ossandon F.J."/>
            <person name="Cardenas J.P."/>
            <person name="Corbett M."/>
            <person name="Quatrini R."/>
            <person name="Holmes D.S."/>
            <person name="Watkin E."/>
        </authorList>
    </citation>
    <scope>NUCLEOTIDE SEQUENCE [LARGE SCALE GENOMIC DNA]</scope>
    <source>
        <strain evidence="1 2">DSM 5130</strain>
    </source>
</reference>
<dbReference type="EMBL" id="JQSG02000006">
    <property type="protein sequence ID" value="OBS07900.1"/>
    <property type="molecule type" value="Genomic_DNA"/>
</dbReference>
<dbReference type="AlphaFoldDB" id="A0A1A6C016"/>
<comment type="caution">
    <text evidence="1">The sequence shown here is derived from an EMBL/GenBank/DDBJ whole genome shotgun (WGS) entry which is preliminary data.</text>
</comment>
<proteinExistence type="predicted"/>
<sequence>MPFRIEADFPLESDWLPPDAFTQVYVSATEAIDVALEGVEDPAFQEVRVVDAETGVVVWRSTDEAD</sequence>
<name>A0A1A6C016_9GAMM</name>
<gene>
    <name evidence="1" type="ORF">Thpro_022150</name>
</gene>
<organism evidence="1 2">
    <name type="scientific">Acidihalobacter prosperus</name>
    <dbReference type="NCBI Taxonomy" id="160660"/>
    <lineage>
        <taxon>Bacteria</taxon>
        <taxon>Pseudomonadati</taxon>
        <taxon>Pseudomonadota</taxon>
        <taxon>Gammaproteobacteria</taxon>
        <taxon>Chromatiales</taxon>
        <taxon>Ectothiorhodospiraceae</taxon>
        <taxon>Acidihalobacter</taxon>
    </lineage>
</organism>
<dbReference type="RefSeq" id="WP_038093166.1">
    <property type="nucleotide sequence ID" value="NZ_JQSG02000006.1"/>
</dbReference>
<protein>
    <submittedName>
        <fullName evidence="1">Uncharacterized protein</fullName>
    </submittedName>
</protein>
<evidence type="ECO:0000313" key="1">
    <source>
        <dbReference type="EMBL" id="OBS07900.1"/>
    </source>
</evidence>
<accession>A0A1A6C016</accession>
<keyword evidence="2" id="KW-1185">Reference proteome</keyword>